<comment type="catalytic activity">
    <reaction evidence="6">
        <text>2 reduced [2Fe-2S]-[ferredoxin] + NADP(+) + H(+) = 2 oxidized [2Fe-2S]-[ferredoxin] + NADPH</text>
        <dbReference type="Rhea" id="RHEA:20125"/>
        <dbReference type="Rhea" id="RHEA-COMP:10000"/>
        <dbReference type="Rhea" id="RHEA-COMP:10001"/>
        <dbReference type="ChEBI" id="CHEBI:15378"/>
        <dbReference type="ChEBI" id="CHEBI:33737"/>
        <dbReference type="ChEBI" id="CHEBI:33738"/>
        <dbReference type="ChEBI" id="CHEBI:57783"/>
        <dbReference type="ChEBI" id="CHEBI:58349"/>
        <dbReference type="EC" id="1.18.1.2"/>
    </reaction>
</comment>
<comment type="subunit">
    <text evidence="1 6">Homodimer.</text>
</comment>
<evidence type="ECO:0000256" key="1">
    <source>
        <dbReference type="ARBA" id="ARBA00011738"/>
    </source>
</evidence>
<dbReference type="Gene3D" id="3.50.50.60">
    <property type="entry name" value="FAD/NAD(P)-binding domain"/>
    <property type="match status" value="2"/>
</dbReference>
<keyword evidence="3 6" id="KW-0274">FAD</keyword>
<dbReference type="EMBL" id="JABMCC010000121">
    <property type="protein sequence ID" value="NUU58340.1"/>
    <property type="molecule type" value="Genomic_DNA"/>
</dbReference>
<evidence type="ECO:0000259" key="7">
    <source>
        <dbReference type="Pfam" id="PF07992"/>
    </source>
</evidence>
<dbReference type="EC" id="1.18.1.2" evidence="6"/>
<dbReference type="InterPro" id="IPR023753">
    <property type="entry name" value="FAD/NAD-binding_dom"/>
</dbReference>
<keyword evidence="2 6" id="KW-0285">Flavoprotein</keyword>
<evidence type="ECO:0000256" key="6">
    <source>
        <dbReference type="HAMAP-Rule" id="MF_01685"/>
    </source>
</evidence>
<dbReference type="Pfam" id="PF07992">
    <property type="entry name" value="Pyr_redox_2"/>
    <property type="match status" value="1"/>
</dbReference>
<evidence type="ECO:0000256" key="5">
    <source>
        <dbReference type="ARBA" id="ARBA00023002"/>
    </source>
</evidence>
<proteinExistence type="inferred from homology"/>
<evidence type="ECO:0000256" key="4">
    <source>
        <dbReference type="ARBA" id="ARBA00022857"/>
    </source>
</evidence>
<dbReference type="GeneID" id="97135028"/>
<feature type="binding site" evidence="6">
    <location>
        <position position="46"/>
    </location>
    <ligand>
        <name>FAD</name>
        <dbReference type="ChEBI" id="CHEBI:57692"/>
    </ligand>
</feature>
<dbReference type="PANTHER" id="PTHR48105">
    <property type="entry name" value="THIOREDOXIN REDUCTASE 1-RELATED-RELATED"/>
    <property type="match status" value="1"/>
</dbReference>
<feature type="binding site" evidence="6">
    <location>
        <position position="287"/>
    </location>
    <ligand>
        <name>FAD</name>
        <dbReference type="ChEBI" id="CHEBI:57692"/>
    </ligand>
</feature>
<dbReference type="SUPFAM" id="SSF51905">
    <property type="entry name" value="FAD/NAD(P)-binding domain"/>
    <property type="match status" value="1"/>
</dbReference>
<dbReference type="PRINTS" id="PR00368">
    <property type="entry name" value="FADPNR"/>
</dbReference>
<reference evidence="8 9" key="1">
    <citation type="submission" date="2020-05" db="EMBL/GenBank/DDBJ databases">
        <title>Genome Sequencing of Type Strains.</title>
        <authorList>
            <person name="Lemaire J.F."/>
            <person name="Inderbitzin P."/>
            <person name="Gregorio O.A."/>
            <person name="Collins S.B."/>
            <person name="Wespe N."/>
            <person name="Knight-Connoni V."/>
        </authorList>
    </citation>
    <scope>NUCLEOTIDE SEQUENCE [LARGE SCALE GENOMIC DNA]</scope>
    <source>
        <strain evidence="8 9">DSM 19942</strain>
    </source>
</reference>
<comment type="similarity">
    <text evidence="6">Belongs to the ferredoxin--NADP reductase type 2 family.</text>
</comment>
<keyword evidence="4 6" id="KW-0521">NADP</keyword>
<dbReference type="InterPro" id="IPR050097">
    <property type="entry name" value="Ferredoxin-NADP_redctase_2"/>
</dbReference>
<keyword evidence="5 6" id="KW-0560">Oxidoreductase</keyword>
<comment type="caution">
    <text evidence="8">The sequence shown here is derived from an EMBL/GenBank/DDBJ whole genome shotgun (WGS) entry which is preliminary data.</text>
</comment>
<feature type="binding site" evidence="6">
    <location>
        <position position="19"/>
    </location>
    <ligand>
        <name>FAD</name>
        <dbReference type="ChEBI" id="CHEBI:57692"/>
    </ligand>
</feature>
<evidence type="ECO:0000313" key="9">
    <source>
        <dbReference type="Proteomes" id="UP000577724"/>
    </source>
</evidence>
<gene>
    <name evidence="8" type="ORF">HP548_30100</name>
</gene>
<dbReference type="RefSeq" id="WP_175383727.1">
    <property type="nucleotide sequence ID" value="NZ_CBCRYD010000008.1"/>
</dbReference>
<evidence type="ECO:0000256" key="3">
    <source>
        <dbReference type="ARBA" id="ARBA00022827"/>
    </source>
</evidence>
<keyword evidence="9" id="KW-1185">Reference proteome</keyword>
<comment type="cofactor">
    <cofactor evidence="6">
        <name>FAD</name>
        <dbReference type="ChEBI" id="CHEBI:57692"/>
    </cofactor>
    <text evidence="6">Binds 1 FAD per subunit.</text>
</comment>
<dbReference type="HAMAP" id="MF_01685">
    <property type="entry name" value="FENR2"/>
    <property type="match status" value="1"/>
</dbReference>
<protein>
    <recommendedName>
        <fullName evidence="6">Ferredoxin--NADP reductase</fullName>
        <shortName evidence="6">FNR</shortName>
        <shortName evidence="6">Fd-NADP(+) reductase</shortName>
        <ecNumber evidence="6">1.18.1.2</ecNumber>
    </recommendedName>
</protein>
<feature type="binding site" evidence="6">
    <location>
        <position position="125"/>
    </location>
    <ligand>
        <name>FAD</name>
        <dbReference type="ChEBI" id="CHEBI:57692"/>
    </ligand>
</feature>
<feature type="binding site" evidence="6">
    <location>
        <position position="50"/>
    </location>
    <ligand>
        <name>FAD</name>
        <dbReference type="ChEBI" id="CHEBI:57692"/>
    </ligand>
</feature>
<sequence>MTSGTNSFFDVTIIGGGPTGLFAAFYAGMRDLKTKIIEAAPFLGGKLPYYSEKFLYDVGGVAAMTAGDLKLELEKQARTFEPDIVYSQLIERMERLEDGTFRLTSNTGETHLTRTILLAIGFGTLVTNKLEVPNAERYEGRHLHYGADSVEQFRDKRVLISGGGDSAVDWALALAPIAKFVGIVHRRNEFRAHEGNVVQLLNTAAHIMTSSQVKEIHGTNNRINMVTIEQLDTQEDVELEVDEIVVCHGAKPDLGEIKNWGLNIEQERIIVDAWMKTSIEGIFAAGDVVEYTGKVPGLIAGGFTEGPAAINQIKAYLNPSQEVKPIWSTEHAKLLSIHHGS</sequence>
<feature type="domain" description="FAD/NAD(P)-binding" evidence="7">
    <location>
        <begin position="9"/>
        <end position="293"/>
    </location>
</feature>
<dbReference type="InterPro" id="IPR022890">
    <property type="entry name" value="Fd--NADP_Rdtase_type_2"/>
</dbReference>
<name>A0ABX2MWC7_9BACL</name>
<evidence type="ECO:0000256" key="2">
    <source>
        <dbReference type="ARBA" id="ARBA00022630"/>
    </source>
</evidence>
<dbReference type="Proteomes" id="UP000577724">
    <property type="component" value="Unassembled WGS sequence"/>
</dbReference>
<evidence type="ECO:0000313" key="8">
    <source>
        <dbReference type="EMBL" id="NUU58340.1"/>
    </source>
</evidence>
<dbReference type="InterPro" id="IPR036188">
    <property type="entry name" value="FAD/NAD-bd_sf"/>
</dbReference>
<feature type="binding site" evidence="6">
    <location>
        <position position="38"/>
    </location>
    <ligand>
        <name>FAD</name>
        <dbReference type="ChEBI" id="CHEBI:57692"/>
    </ligand>
</feature>
<organism evidence="8 9">
    <name type="scientific">Paenibacillus taichungensis</name>
    <dbReference type="NCBI Taxonomy" id="484184"/>
    <lineage>
        <taxon>Bacteria</taxon>
        <taxon>Bacillati</taxon>
        <taxon>Bacillota</taxon>
        <taxon>Bacilli</taxon>
        <taxon>Bacillales</taxon>
        <taxon>Paenibacillaceae</taxon>
        <taxon>Paenibacillus</taxon>
    </lineage>
</organism>
<feature type="binding site" evidence="6">
    <location>
        <position position="329"/>
    </location>
    <ligand>
        <name>FAD</name>
        <dbReference type="ChEBI" id="CHEBI:57692"/>
    </ligand>
</feature>
<dbReference type="PRINTS" id="PR00469">
    <property type="entry name" value="PNDRDTASEII"/>
</dbReference>
<feature type="binding site" evidence="6">
    <location>
        <position position="90"/>
    </location>
    <ligand>
        <name>FAD</name>
        <dbReference type="ChEBI" id="CHEBI:57692"/>
    </ligand>
</feature>
<accession>A0ABX2MWC7</accession>